<feature type="transmembrane region" description="Helical" evidence="1">
    <location>
        <begin position="6"/>
        <end position="22"/>
    </location>
</feature>
<evidence type="ECO:0000313" key="3">
    <source>
        <dbReference type="Proteomes" id="UP000819052"/>
    </source>
</evidence>
<reference evidence="2 3" key="1">
    <citation type="submission" date="2019-09" db="EMBL/GenBank/DDBJ databases">
        <title>Taxonomy of Antarctic Massilia spp.: description of Massilia rubra sp. nov., Massilia aquatica sp. nov., Massilia mucilaginosa sp. nov., Massilia frigida sp. nov. isolated from streams, lakes and regoliths.</title>
        <authorList>
            <person name="Holochova P."/>
            <person name="Sedlacek I."/>
            <person name="Kralova S."/>
            <person name="Maslanova I."/>
            <person name="Busse H.-J."/>
            <person name="Stankova E."/>
            <person name="Vrbovska V."/>
            <person name="Kovarovic V."/>
            <person name="Bartak M."/>
            <person name="Svec P."/>
            <person name="Pantucek R."/>
        </authorList>
    </citation>
    <scope>NUCLEOTIDE SEQUENCE [LARGE SCALE GENOMIC DNA]</scope>
    <source>
        <strain evidence="2 3">CCM 8693</strain>
    </source>
</reference>
<dbReference type="EMBL" id="VVIW01000001">
    <property type="protein sequence ID" value="NHZ38569.1"/>
    <property type="molecule type" value="Genomic_DNA"/>
</dbReference>
<accession>A0ABX0M4M1</accession>
<feature type="transmembrane region" description="Helical" evidence="1">
    <location>
        <begin position="148"/>
        <end position="166"/>
    </location>
</feature>
<feature type="transmembrane region" description="Helical" evidence="1">
    <location>
        <begin position="118"/>
        <end position="136"/>
    </location>
</feature>
<dbReference type="Proteomes" id="UP000819052">
    <property type="component" value="Unassembled WGS sequence"/>
</dbReference>
<keyword evidence="1" id="KW-0812">Transmembrane</keyword>
<name>A0ABX0M4M1_9BURK</name>
<keyword evidence="1" id="KW-0472">Membrane</keyword>
<evidence type="ECO:0000256" key="1">
    <source>
        <dbReference type="SAM" id="Phobius"/>
    </source>
</evidence>
<comment type="caution">
    <text evidence="2">The sequence shown here is derived from an EMBL/GenBank/DDBJ whole genome shotgun (WGS) entry which is preliminary data.</text>
</comment>
<keyword evidence="1" id="KW-1133">Transmembrane helix</keyword>
<gene>
    <name evidence="2" type="ORF">F1609_00085</name>
</gene>
<keyword evidence="3" id="KW-1185">Reference proteome</keyword>
<organism evidence="2 3">
    <name type="scientific">Massilia aquatica</name>
    <dbReference type="NCBI Taxonomy" id="2609000"/>
    <lineage>
        <taxon>Bacteria</taxon>
        <taxon>Pseudomonadati</taxon>
        <taxon>Pseudomonadota</taxon>
        <taxon>Betaproteobacteria</taxon>
        <taxon>Burkholderiales</taxon>
        <taxon>Oxalobacteraceae</taxon>
        <taxon>Telluria group</taxon>
        <taxon>Massilia</taxon>
    </lineage>
</organism>
<dbReference type="RefSeq" id="WP_167073477.1">
    <property type="nucleotide sequence ID" value="NZ_VVIW01000001.1"/>
</dbReference>
<protein>
    <submittedName>
        <fullName evidence="2">Uncharacterized protein</fullName>
    </submittedName>
</protein>
<feature type="transmembrane region" description="Helical" evidence="1">
    <location>
        <begin position="55"/>
        <end position="75"/>
    </location>
</feature>
<sequence>MTILFIVLLHSIPVWLIGARWLDSKMATIIAAIISGAVAVSTGNVAFVFADLLGISVATWLSFCAINAPNSAVAARRLLKNSQRKDALFANERHIRSMLNERFYSETALKTRRSKRRISAVSFCLLLFIALIYLLMSEKIHGFNEFAIALAVGATGAALLWGILNAEWGKSDLELRLQKLRREIETLSK</sequence>
<feature type="transmembrane region" description="Helical" evidence="1">
    <location>
        <begin position="29"/>
        <end position="49"/>
    </location>
</feature>
<proteinExistence type="predicted"/>
<evidence type="ECO:0000313" key="2">
    <source>
        <dbReference type="EMBL" id="NHZ38569.1"/>
    </source>
</evidence>